<feature type="compositionally biased region" description="Low complexity" evidence="1">
    <location>
        <begin position="175"/>
        <end position="186"/>
    </location>
</feature>
<evidence type="ECO:0000313" key="3">
    <source>
        <dbReference type="EMBL" id="UXY14687.1"/>
    </source>
</evidence>
<dbReference type="RefSeq" id="WP_263123990.1">
    <property type="nucleotide sequence ID" value="NZ_CP106753.1"/>
</dbReference>
<dbReference type="EMBL" id="CP106753">
    <property type="protein sequence ID" value="UXY14687.1"/>
    <property type="molecule type" value="Genomic_DNA"/>
</dbReference>
<feature type="region of interest" description="Disordered" evidence="1">
    <location>
        <begin position="396"/>
        <end position="420"/>
    </location>
</feature>
<reference evidence="3" key="1">
    <citation type="submission" date="2022-10" db="EMBL/GenBank/DDBJ databases">
        <title>Chitiniphilus purpureus sp. nov., a novel chitin-degrading bacterium isolated from crawfish pond sediment.</title>
        <authorList>
            <person name="Li K."/>
        </authorList>
    </citation>
    <scope>NUCLEOTIDE SEQUENCE</scope>
    <source>
        <strain evidence="3">CD1</strain>
    </source>
</reference>
<feature type="region of interest" description="Disordered" evidence="1">
    <location>
        <begin position="148"/>
        <end position="186"/>
    </location>
</feature>
<organism evidence="3 4">
    <name type="scientific">Chitiniphilus purpureus</name>
    <dbReference type="NCBI Taxonomy" id="2981137"/>
    <lineage>
        <taxon>Bacteria</taxon>
        <taxon>Pseudomonadati</taxon>
        <taxon>Pseudomonadota</taxon>
        <taxon>Betaproteobacteria</taxon>
        <taxon>Neisseriales</taxon>
        <taxon>Chitinibacteraceae</taxon>
        <taxon>Chitiniphilus</taxon>
    </lineage>
</organism>
<dbReference type="InterPro" id="IPR045361">
    <property type="entry name" value="CIS_tube_prot_N"/>
</dbReference>
<protein>
    <recommendedName>
        <fullName evidence="2">Contractile injection system tube protein N-terminal domain-containing protein</fullName>
    </recommendedName>
</protein>
<proteinExistence type="predicted"/>
<accession>A0ABY6DKX3</accession>
<feature type="domain" description="Contractile injection system tube protein N-terminal" evidence="2">
    <location>
        <begin position="3"/>
        <end position="147"/>
    </location>
</feature>
<keyword evidence="4" id="KW-1185">Reference proteome</keyword>
<feature type="compositionally biased region" description="Low complexity" evidence="1">
    <location>
        <begin position="157"/>
        <end position="167"/>
    </location>
</feature>
<sequence length="441" mass="44632">MELVKAYLVEISTGERPRELAPRIPVQFNPTSLRLAIANRTEGGQQSGRQARQYVGSGSTTLTLELVFDSADEGQTDDPTPVLERTDKIEYFVRPKTGQQIPPRVRFEWARMQIDGLVESYGMDLDHFAADGTPLRAKVSLTIKAQDPAYQLGRRGPGTADTAGAPTPGSPAPAMPGAQPPGAAALAGSPVAQALSQARGALDAAGATLARALDGESLAQLAQRHGLDPAGWRALAAGIGDPLRLQAGVEIRLGAAAPVGLGHAGGVVAGAATAGPARLGLTGGGAGAGSGADPRDAIVRGHALAGAGGVGAGLEALKAEAAIAGETAARRAFEGAAPTVAAPDNPIAAAAANPGQRNQVFALRADPRTAHFGAGVPLRERIGGAVETRANLLTGQAATRDPSLPPSTDNPAVPGWQALPAAEPGPVRAVRHARGCHCGCH</sequence>
<gene>
    <name evidence="3" type="ORF">N8I74_15385</name>
</gene>
<evidence type="ECO:0000259" key="2">
    <source>
        <dbReference type="Pfam" id="PF19266"/>
    </source>
</evidence>
<dbReference type="Proteomes" id="UP001061302">
    <property type="component" value="Chromosome"/>
</dbReference>
<name>A0ABY6DKX3_9NEIS</name>
<dbReference type="Pfam" id="PF19266">
    <property type="entry name" value="CIS_tube"/>
    <property type="match status" value="1"/>
</dbReference>
<evidence type="ECO:0000256" key="1">
    <source>
        <dbReference type="SAM" id="MobiDB-lite"/>
    </source>
</evidence>
<evidence type="ECO:0000313" key="4">
    <source>
        <dbReference type="Proteomes" id="UP001061302"/>
    </source>
</evidence>